<dbReference type="GO" id="GO:0030246">
    <property type="term" value="F:carbohydrate binding"/>
    <property type="evidence" value="ECO:0007669"/>
    <property type="project" value="InterPro"/>
</dbReference>
<dbReference type="InterPro" id="IPR014718">
    <property type="entry name" value="GH-type_carb-bd"/>
</dbReference>
<dbReference type="EMBL" id="KZ346307">
    <property type="protein sequence ID" value="PIO70334.1"/>
    <property type="molecule type" value="Genomic_DNA"/>
</dbReference>
<protein>
    <submittedName>
        <fullName evidence="1">Uncharacterized protein</fullName>
    </submittedName>
</protein>
<evidence type="ECO:0000313" key="1">
    <source>
        <dbReference type="EMBL" id="PIO70334.1"/>
    </source>
</evidence>
<name>A0A2G9UJB4_TELCI</name>
<accession>A0A2G9UJB4</accession>
<dbReference type="SUPFAM" id="SSF74650">
    <property type="entry name" value="Galactose mutarotase-like"/>
    <property type="match status" value="1"/>
</dbReference>
<sequence>METNALKSKTFFVPMSHGTFTFHSYAMPIEIATTQGLRAQFIPLGATLTSLFVKDRDGNEVDIVLGFDSLKGSV</sequence>
<dbReference type="Proteomes" id="UP000230423">
    <property type="component" value="Unassembled WGS sequence"/>
</dbReference>
<dbReference type="Gene3D" id="2.70.98.10">
    <property type="match status" value="1"/>
</dbReference>
<evidence type="ECO:0000313" key="2">
    <source>
        <dbReference type="Proteomes" id="UP000230423"/>
    </source>
</evidence>
<reference evidence="1 2" key="1">
    <citation type="submission" date="2015-09" db="EMBL/GenBank/DDBJ databases">
        <title>Draft genome of the parasitic nematode Teladorsagia circumcincta isolate WARC Sus (inbred).</title>
        <authorList>
            <person name="Mitreva M."/>
        </authorList>
    </citation>
    <scope>NUCLEOTIDE SEQUENCE [LARGE SCALE GENOMIC DNA]</scope>
    <source>
        <strain evidence="1 2">S</strain>
    </source>
</reference>
<dbReference type="GO" id="GO:0003824">
    <property type="term" value="F:catalytic activity"/>
    <property type="evidence" value="ECO:0007669"/>
    <property type="project" value="InterPro"/>
</dbReference>
<organism evidence="1 2">
    <name type="scientific">Teladorsagia circumcincta</name>
    <name type="common">Brown stomach worm</name>
    <name type="synonym">Ostertagia circumcincta</name>
    <dbReference type="NCBI Taxonomy" id="45464"/>
    <lineage>
        <taxon>Eukaryota</taxon>
        <taxon>Metazoa</taxon>
        <taxon>Ecdysozoa</taxon>
        <taxon>Nematoda</taxon>
        <taxon>Chromadorea</taxon>
        <taxon>Rhabditida</taxon>
        <taxon>Rhabditina</taxon>
        <taxon>Rhabditomorpha</taxon>
        <taxon>Strongyloidea</taxon>
        <taxon>Trichostrongylidae</taxon>
        <taxon>Teladorsagia</taxon>
    </lineage>
</organism>
<dbReference type="AlphaFoldDB" id="A0A2G9UJB4"/>
<proteinExistence type="predicted"/>
<dbReference type="InterPro" id="IPR011013">
    <property type="entry name" value="Gal_mutarotase_sf_dom"/>
</dbReference>
<keyword evidence="2" id="KW-1185">Reference proteome</keyword>
<dbReference type="UniPathway" id="UPA00214"/>
<gene>
    <name evidence="1" type="ORF">TELCIR_07817</name>
</gene>
<dbReference type="GO" id="GO:0006012">
    <property type="term" value="P:galactose metabolic process"/>
    <property type="evidence" value="ECO:0007669"/>
    <property type="project" value="UniProtKB-UniPathway"/>
</dbReference>
<dbReference type="OrthoDB" id="274691at2759"/>